<feature type="domain" description="Cell envelope-related transcriptional attenuator" evidence="3">
    <location>
        <begin position="75"/>
        <end position="229"/>
    </location>
</feature>
<organism evidence="5 6">
    <name type="scientific">Clostridium botulinum D str. 1873</name>
    <dbReference type="NCBI Taxonomy" id="592027"/>
    <lineage>
        <taxon>Bacteria</taxon>
        <taxon>Bacillati</taxon>
        <taxon>Bacillota</taxon>
        <taxon>Clostridia</taxon>
        <taxon>Eubacteriales</taxon>
        <taxon>Clostridiaceae</taxon>
        <taxon>Clostridium</taxon>
    </lineage>
</organism>
<dbReference type="InterPro" id="IPR027381">
    <property type="entry name" value="LytR/CpsA/Psr_C"/>
</dbReference>
<keyword evidence="2" id="KW-0812">Transmembrane</keyword>
<proteinExistence type="inferred from homology"/>
<dbReference type="Gene3D" id="3.30.70.2390">
    <property type="match status" value="1"/>
</dbReference>
<evidence type="ECO:0000259" key="3">
    <source>
        <dbReference type="Pfam" id="PF03816"/>
    </source>
</evidence>
<name>A0A9P2G7A2_CLOBO</name>
<dbReference type="Proteomes" id="UP000006160">
    <property type="component" value="Unassembled WGS sequence"/>
</dbReference>
<gene>
    <name evidence="5" type="ORF">CLG_B0621</name>
</gene>
<dbReference type="InterPro" id="IPR050922">
    <property type="entry name" value="LytR/CpsA/Psr_CW_biosynth"/>
</dbReference>
<evidence type="ECO:0000313" key="6">
    <source>
        <dbReference type="Proteomes" id="UP000006160"/>
    </source>
</evidence>
<dbReference type="EMBL" id="ACSJ01000007">
    <property type="protein sequence ID" value="EES91336.1"/>
    <property type="molecule type" value="Genomic_DNA"/>
</dbReference>
<dbReference type="PANTHER" id="PTHR33392">
    <property type="entry name" value="POLYISOPRENYL-TEICHOIC ACID--PEPTIDOGLYCAN TEICHOIC ACID TRANSFERASE TAGU"/>
    <property type="match status" value="1"/>
</dbReference>
<evidence type="ECO:0000256" key="2">
    <source>
        <dbReference type="SAM" id="Phobius"/>
    </source>
</evidence>
<reference evidence="5 6" key="1">
    <citation type="submission" date="2009-10" db="EMBL/GenBank/DDBJ databases">
        <authorList>
            <person name="Shrivastava S."/>
            <person name="Brinkac L.B."/>
            <person name="Brown J.L."/>
            <person name="Bruce D.B."/>
            <person name="Detter C."/>
            <person name="Green L.D."/>
            <person name="Munk C.A."/>
            <person name="Rogers Y.C."/>
            <person name="Tapia R."/>
            <person name="Saunders E.S."/>
            <person name="Sims D.R."/>
            <person name="Smith L.A."/>
            <person name="Smith T.J."/>
            <person name="Sutton G."/>
            <person name="Brettin T."/>
        </authorList>
    </citation>
    <scope>NUCLEOTIDE SEQUENCE [LARGE SCALE GENOMIC DNA]</scope>
    <source>
        <strain evidence="6">D str. 1873</strain>
    </source>
</reference>
<feature type="transmembrane region" description="Helical" evidence="2">
    <location>
        <begin position="12"/>
        <end position="33"/>
    </location>
</feature>
<dbReference type="Pfam" id="PF03816">
    <property type="entry name" value="LytR_cpsA_psr"/>
    <property type="match status" value="1"/>
</dbReference>
<dbReference type="Gene3D" id="3.40.630.190">
    <property type="entry name" value="LCP protein"/>
    <property type="match status" value="1"/>
</dbReference>
<comment type="caution">
    <text evidence="5">The sequence shown here is derived from an EMBL/GenBank/DDBJ whole genome shotgun (WGS) entry which is preliminary data.</text>
</comment>
<accession>A0A9P2G7A2</accession>
<sequence length="410" mass="46364">MKRKIGFKKFFLTAFTILLGIVIISIICFYEAVGKLNNNSKLRSNDTSNKSSINILALGVDIGTVGSNNKNDPKRTDTMILIHYDKKSKKTNAISIPRDTLVKIKGRNSKINAAHATGGVQGAVEAVQKLLDIDIDYYGKINYEGFREVVDSIGGVDVKIENNMNYDDDMQNLHIHFKKGEEVHLDGKKAEEFFRWRKNNDGSGLPTGDLGRIDNQHIFISKVTEKMKSPFILFRIPSLLRTLPKYIETNMSSNEILKYGYALATSENISTETLKGSTKYIGKGSYFIYNKNQNKEILNKLTDVYSFNNSDNSNGFKDKNFKIQILNGTKKQGLASSYKKYIEAKGYKNISTGNTKKTNKSKIIIRKNISSKCIRNIKDDFQIFTVDNSIKDPSEFDITVILGKDQEYKK</sequence>
<dbReference type="InterPro" id="IPR004474">
    <property type="entry name" value="LytR_CpsA_psr"/>
</dbReference>
<dbReference type="PANTHER" id="PTHR33392:SF6">
    <property type="entry name" value="POLYISOPRENYL-TEICHOIC ACID--PEPTIDOGLYCAN TEICHOIC ACID TRANSFERASE TAGU"/>
    <property type="match status" value="1"/>
</dbReference>
<feature type="domain" description="LytR/CpsA/Psr regulator C-terminal" evidence="4">
    <location>
        <begin position="321"/>
        <end position="405"/>
    </location>
</feature>
<evidence type="ECO:0000313" key="5">
    <source>
        <dbReference type="EMBL" id="EES91336.1"/>
    </source>
</evidence>
<keyword evidence="2" id="KW-0472">Membrane</keyword>
<comment type="similarity">
    <text evidence="1">Belongs to the LytR/CpsA/Psr (LCP) family.</text>
</comment>
<dbReference type="RefSeq" id="WP_003376072.1">
    <property type="nucleotide sequence ID" value="NZ_ACSJ01000007.1"/>
</dbReference>
<protein>
    <submittedName>
        <fullName evidence="5">Membrane-bound protein LytR</fullName>
    </submittedName>
</protein>
<keyword evidence="2" id="KW-1133">Transmembrane helix</keyword>
<dbReference type="NCBIfam" id="TIGR00350">
    <property type="entry name" value="lytR_cpsA_psr"/>
    <property type="match status" value="1"/>
</dbReference>
<dbReference type="Pfam" id="PF13399">
    <property type="entry name" value="LytR_C"/>
    <property type="match status" value="1"/>
</dbReference>
<dbReference type="AlphaFoldDB" id="A0A9P2G7A2"/>
<evidence type="ECO:0000256" key="1">
    <source>
        <dbReference type="ARBA" id="ARBA00006068"/>
    </source>
</evidence>
<evidence type="ECO:0000259" key="4">
    <source>
        <dbReference type="Pfam" id="PF13399"/>
    </source>
</evidence>